<sequence length="162" mass="19220">MLSLKILLGHYDVLHLEAGYIPGVVPVHWDHHLNKTQSRLFLLQLLLRFHIRIPLLNMCRVICRLRYWFYNQGESISRSSIPFYKDTLRGKFTRSNNGITSYIKQMMYSMLRRGYPTYSQMPNDESELWFRNFAESGHPATVHHGFHEKVAESYTKQICELK</sequence>
<keyword evidence="2" id="KW-1185">Reference proteome</keyword>
<name>A0ABC8K8U5_ERUVS</name>
<evidence type="ECO:0000313" key="2">
    <source>
        <dbReference type="Proteomes" id="UP001642260"/>
    </source>
</evidence>
<dbReference type="AlphaFoldDB" id="A0ABC8K8U5"/>
<comment type="caution">
    <text evidence="1">The sequence shown here is derived from an EMBL/GenBank/DDBJ whole genome shotgun (WGS) entry which is preliminary data.</text>
</comment>
<protein>
    <submittedName>
        <fullName evidence="1">Uncharacterized protein</fullName>
    </submittedName>
</protein>
<proteinExistence type="predicted"/>
<organism evidence="1 2">
    <name type="scientific">Eruca vesicaria subsp. sativa</name>
    <name type="common">Garden rocket</name>
    <name type="synonym">Eruca sativa</name>
    <dbReference type="NCBI Taxonomy" id="29727"/>
    <lineage>
        <taxon>Eukaryota</taxon>
        <taxon>Viridiplantae</taxon>
        <taxon>Streptophyta</taxon>
        <taxon>Embryophyta</taxon>
        <taxon>Tracheophyta</taxon>
        <taxon>Spermatophyta</taxon>
        <taxon>Magnoliopsida</taxon>
        <taxon>eudicotyledons</taxon>
        <taxon>Gunneridae</taxon>
        <taxon>Pentapetalae</taxon>
        <taxon>rosids</taxon>
        <taxon>malvids</taxon>
        <taxon>Brassicales</taxon>
        <taxon>Brassicaceae</taxon>
        <taxon>Brassiceae</taxon>
        <taxon>Eruca</taxon>
    </lineage>
</organism>
<evidence type="ECO:0000313" key="1">
    <source>
        <dbReference type="EMBL" id="CAH8355017.1"/>
    </source>
</evidence>
<dbReference type="Proteomes" id="UP001642260">
    <property type="component" value="Unassembled WGS sequence"/>
</dbReference>
<accession>A0ABC8K8U5</accession>
<gene>
    <name evidence="1" type="ORF">ERUC_LOCUS20772</name>
</gene>
<reference evidence="1 2" key="1">
    <citation type="submission" date="2022-03" db="EMBL/GenBank/DDBJ databases">
        <authorList>
            <person name="Macdonald S."/>
            <person name="Ahmed S."/>
            <person name="Newling K."/>
        </authorList>
    </citation>
    <scope>NUCLEOTIDE SEQUENCE [LARGE SCALE GENOMIC DNA]</scope>
</reference>
<dbReference type="EMBL" id="CAKOAT010201933">
    <property type="protein sequence ID" value="CAH8355017.1"/>
    <property type="molecule type" value="Genomic_DNA"/>
</dbReference>